<protein>
    <submittedName>
        <fullName evidence="10">TATA-binding protein-associated factor 2N</fullName>
    </submittedName>
</protein>
<dbReference type="SUPFAM" id="SSF90209">
    <property type="entry name" value="Ran binding protein zinc finger-like"/>
    <property type="match status" value="1"/>
</dbReference>
<dbReference type="PROSITE" id="PS01358">
    <property type="entry name" value="ZF_RANBP2_1"/>
    <property type="match status" value="1"/>
</dbReference>
<comment type="caution">
    <text evidence="10">The sequence shown here is derived from an EMBL/GenBank/DDBJ whole genome shotgun (WGS) entry which is preliminary data.</text>
</comment>
<feature type="region of interest" description="Disordered" evidence="8">
    <location>
        <begin position="138"/>
        <end position="165"/>
    </location>
</feature>
<keyword evidence="2" id="KW-0479">Metal-binding</keyword>
<dbReference type="FunFam" id="4.10.1060.10:FF:000017">
    <property type="entry name" value="FUS RNA-binding protein"/>
    <property type="match status" value="1"/>
</dbReference>
<dbReference type="STRING" id="4615.A0A199VV23"/>
<dbReference type="GO" id="GO:0008270">
    <property type="term" value="F:zinc ion binding"/>
    <property type="evidence" value="ECO:0007669"/>
    <property type="project" value="UniProtKB-KW"/>
</dbReference>
<keyword evidence="3 7" id="KW-0863">Zinc-finger</keyword>
<keyword evidence="5" id="KW-0694">RNA-binding</keyword>
<comment type="subcellular location">
    <subcellularLocation>
        <location evidence="1">Nucleus</location>
    </subcellularLocation>
</comment>
<dbReference type="Gene3D" id="4.10.1060.10">
    <property type="entry name" value="Zinc finger, RanBP2-type"/>
    <property type="match status" value="1"/>
</dbReference>
<evidence type="ECO:0000256" key="2">
    <source>
        <dbReference type="ARBA" id="ARBA00022723"/>
    </source>
</evidence>
<sequence>MRPREDEEAAPPQPESSDSPAPPARPGGGLSSMVVRPSESGGDGGADEPGAASAAAGRRREPSPPHHRRDSPQGARRRRPWPSLRRRESPPRLHHRRGSPPDLRRRGSPPGLHPRYDRFHESQGLSYMKHHIETGYAMGAGSISPPRRGRFDDAQYGPDYDDPVGPRYVRGFNSGRGGGRFRDVSPNYGFGRGGRSSGRGYAGRGLQPSEGEYVHRNDPNLSPREGDWICQNPTCGNLNFARRTHCNNCNKYRYGPELCRSSRSPRRGYTNSPPPHGPLPRAFVPPLIERDPRRGMERYRSPARGWAIDDPRDFPARQRERLYYREELDYNRDRASFDWSVSDEWDRARDRGRESRDQFLTDRRGYDQRSPSPRGHWGRNLRGERSRSPTGDRALKGSFIGRGRDDRDYADSYVSRARAHHLDGGPGRSGYRQGSDPFPGQGRGERRAMGRGRNADNY</sequence>
<feature type="domain" description="RanBP2-type" evidence="9">
    <location>
        <begin position="224"/>
        <end position="255"/>
    </location>
</feature>
<evidence type="ECO:0000256" key="5">
    <source>
        <dbReference type="ARBA" id="ARBA00022884"/>
    </source>
</evidence>
<keyword evidence="4" id="KW-0862">Zinc</keyword>
<evidence type="ECO:0000256" key="6">
    <source>
        <dbReference type="ARBA" id="ARBA00023242"/>
    </source>
</evidence>
<dbReference type="InterPro" id="IPR034870">
    <property type="entry name" value="TET_fam"/>
</dbReference>
<evidence type="ECO:0000313" key="10">
    <source>
        <dbReference type="EMBL" id="OAY80550.1"/>
    </source>
</evidence>
<evidence type="ECO:0000256" key="1">
    <source>
        <dbReference type="ARBA" id="ARBA00004123"/>
    </source>
</evidence>
<dbReference type="AlphaFoldDB" id="A0A199VV23"/>
<keyword evidence="6" id="KW-0539">Nucleus</keyword>
<feature type="compositionally biased region" description="Gly residues" evidence="8">
    <location>
        <begin position="190"/>
        <end position="203"/>
    </location>
</feature>
<feature type="region of interest" description="Disordered" evidence="8">
    <location>
        <begin position="419"/>
        <end position="458"/>
    </location>
</feature>
<evidence type="ECO:0000259" key="9">
    <source>
        <dbReference type="PROSITE" id="PS50199"/>
    </source>
</evidence>
<dbReference type="EMBL" id="LSRQ01000843">
    <property type="protein sequence ID" value="OAY80550.1"/>
    <property type="molecule type" value="Genomic_DNA"/>
</dbReference>
<gene>
    <name evidence="10" type="ORF">ACMD2_05350</name>
</gene>
<proteinExistence type="predicted"/>
<evidence type="ECO:0000256" key="7">
    <source>
        <dbReference type="PROSITE-ProRule" id="PRU00322"/>
    </source>
</evidence>
<accession>A0A199VV23</accession>
<organism evidence="10 11">
    <name type="scientific">Ananas comosus</name>
    <name type="common">Pineapple</name>
    <name type="synonym">Ananas ananas</name>
    <dbReference type="NCBI Taxonomy" id="4615"/>
    <lineage>
        <taxon>Eukaryota</taxon>
        <taxon>Viridiplantae</taxon>
        <taxon>Streptophyta</taxon>
        <taxon>Embryophyta</taxon>
        <taxon>Tracheophyta</taxon>
        <taxon>Spermatophyta</taxon>
        <taxon>Magnoliopsida</taxon>
        <taxon>Liliopsida</taxon>
        <taxon>Poales</taxon>
        <taxon>Bromeliaceae</taxon>
        <taxon>Bromelioideae</taxon>
        <taxon>Ananas</taxon>
    </lineage>
</organism>
<dbReference type="InterPro" id="IPR036443">
    <property type="entry name" value="Znf_RanBP2_sf"/>
</dbReference>
<dbReference type="PANTHER" id="PTHR23238">
    <property type="entry name" value="RNA BINDING PROTEIN"/>
    <property type="match status" value="1"/>
</dbReference>
<dbReference type="GO" id="GO:0003723">
    <property type="term" value="F:RNA binding"/>
    <property type="evidence" value="ECO:0007669"/>
    <property type="project" value="UniProtKB-KW"/>
</dbReference>
<evidence type="ECO:0000256" key="4">
    <source>
        <dbReference type="ARBA" id="ARBA00022833"/>
    </source>
</evidence>
<feature type="region of interest" description="Disordered" evidence="8">
    <location>
        <begin position="260"/>
        <end position="293"/>
    </location>
</feature>
<name>A0A199VV23_ANACO</name>
<feature type="region of interest" description="Disordered" evidence="8">
    <location>
        <begin position="183"/>
        <end position="216"/>
    </location>
</feature>
<dbReference type="GO" id="GO:0006355">
    <property type="term" value="P:regulation of DNA-templated transcription"/>
    <property type="evidence" value="ECO:0007669"/>
    <property type="project" value="InterPro"/>
</dbReference>
<dbReference type="InterPro" id="IPR001876">
    <property type="entry name" value="Znf_RanBP2"/>
</dbReference>
<reference evidence="10 11" key="1">
    <citation type="journal article" date="2016" name="DNA Res.">
        <title>The draft genome of MD-2 pineapple using hybrid error correction of long reads.</title>
        <authorList>
            <person name="Redwan R.M."/>
            <person name="Saidin A."/>
            <person name="Kumar S.V."/>
        </authorList>
    </citation>
    <scope>NUCLEOTIDE SEQUENCE [LARGE SCALE GENOMIC DNA]</scope>
    <source>
        <strain evidence="11">cv. MD2</strain>
        <tissue evidence="10">Leaf</tissue>
    </source>
</reference>
<evidence type="ECO:0000256" key="3">
    <source>
        <dbReference type="ARBA" id="ARBA00022771"/>
    </source>
</evidence>
<dbReference type="GO" id="GO:0005634">
    <property type="term" value="C:nucleus"/>
    <property type="evidence" value="ECO:0007669"/>
    <property type="project" value="UniProtKB-SubCell"/>
</dbReference>
<feature type="region of interest" description="Disordered" evidence="8">
    <location>
        <begin position="359"/>
        <end position="402"/>
    </location>
</feature>
<evidence type="ECO:0000313" key="11">
    <source>
        <dbReference type="Proteomes" id="UP000092600"/>
    </source>
</evidence>
<feature type="region of interest" description="Disordered" evidence="8">
    <location>
        <begin position="1"/>
        <end position="118"/>
    </location>
</feature>
<dbReference type="Proteomes" id="UP000092600">
    <property type="component" value="Unassembled WGS sequence"/>
</dbReference>
<evidence type="ECO:0000256" key="8">
    <source>
        <dbReference type="SAM" id="MobiDB-lite"/>
    </source>
</evidence>
<dbReference type="PROSITE" id="PS50199">
    <property type="entry name" value="ZF_RANBP2_2"/>
    <property type="match status" value="1"/>
</dbReference>
<dbReference type="SMART" id="SM00547">
    <property type="entry name" value="ZnF_RBZ"/>
    <property type="match status" value="1"/>
</dbReference>
<feature type="compositionally biased region" description="Basic residues" evidence="8">
    <location>
        <begin position="65"/>
        <end position="80"/>
    </location>
</feature>